<dbReference type="CDD" id="cd06170">
    <property type="entry name" value="LuxR_C_like"/>
    <property type="match status" value="1"/>
</dbReference>
<dbReference type="GO" id="GO:0003677">
    <property type="term" value="F:DNA binding"/>
    <property type="evidence" value="ECO:0007669"/>
    <property type="project" value="UniProtKB-KW"/>
</dbReference>
<dbReference type="InterPro" id="IPR039420">
    <property type="entry name" value="WalR-like"/>
</dbReference>
<feature type="modified residue" description="4-aspartylphosphate" evidence="5">
    <location>
        <position position="55"/>
    </location>
</feature>
<dbReference type="GO" id="GO:0000160">
    <property type="term" value="P:phosphorelay signal transduction system"/>
    <property type="evidence" value="ECO:0007669"/>
    <property type="project" value="InterPro"/>
</dbReference>
<evidence type="ECO:0000256" key="2">
    <source>
        <dbReference type="ARBA" id="ARBA00023015"/>
    </source>
</evidence>
<dbReference type="SMART" id="SM00448">
    <property type="entry name" value="REC"/>
    <property type="match status" value="1"/>
</dbReference>
<dbReference type="PRINTS" id="PR00038">
    <property type="entry name" value="HTHLUXR"/>
</dbReference>
<sequence>MQTGVLLYEDNQTLREGISQLLADSADHVLVGSFSNALQVERQVKELKPDIILMDIDMPGGFNGIQAVRKVRTFDRETPIIMLTVFDDQTNVLDSLFAGASGYLLKKHLSDHLTEAIQEVLAGGAPMSPNVARMVIASMHKYPSTGDDPYQLTNREKEILIALSQGTGYKTIAARFIISIDTVRTHVKNIYQKMQVHSQLEAVAKGRDAGIV</sequence>
<accession>A0A8J2XSR3</accession>
<evidence type="ECO:0000256" key="1">
    <source>
        <dbReference type="ARBA" id="ARBA00022553"/>
    </source>
</evidence>
<keyword evidence="2" id="KW-0805">Transcription regulation</keyword>
<dbReference type="PANTHER" id="PTHR43214:SF24">
    <property type="entry name" value="TRANSCRIPTIONAL REGULATORY PROTEIN NARL-RELATED"/>
    <property type="match status" value="1"/>
</dbReference>
<dbReference type="SMART" id="SM00421">
    <property type="entry name" value="HTH_LUXR"/>
    <property type="match status" value="1"/>
</dbReference>
<feature type="domain" description="Response regulatory" evidence="7">
    <location>
        <begin position="4"/>
        <end position="121"/>
    </location>
</feature>
<evidence type="ECO:0000313" key="8">
    <source>
        <dbReference type="EMBL" id="GGA97874.1"/>
    </source>
</evidence>
<dbReference type="Proteomes" id="UP000607559">
    <property type="component" value="Unassembled WGS sequence"/>
</dbReference>
<dbReference type="InterPro" id="IPR011006">
    <property type="entry name" value="CheY-like_superfamily"/>
</dbReference>
<dbReference type="InterPro" id="IPR016032">
    <property type="entry name" value="Sig_transdc_resp-reg_C-effctor"/>
</dbReference>
<dbReference type="Gene3D" id="3.40.50.2300">
    <property type="match status" value="1"/>
</dbReference>
<dbReference type="Pfam" id="PF00072">
    <property type="entry name" value="Response_reg"/>
    <property type="match status" value="1"/>
</dbReference>
<gene>
    <name evidence="8" type="ORF">GCM10011511_21500</name>
</gene>
<dbReference type="Pfam" id="PF00196">
    <property type="entry name" value="GerE"/>
    <property type="match status" value="1"/>
</dbReference>
<keyword evidence="4" id="KW-0804">Transcription</keyword>
<dbReference type="PANTHER" id="PTHR43214">
    <property type="entry name" value="TWO-COMPONENT RESPONSE REGULATOR"/>
    <property type="match status" value="1"/>
</dbReference>
<protein>
    <submittedName>
        <fullName evidence="8">DNA-binding response regulator</fullName>
    </submittedName>
</protein>
<feature type="domain" description="HTH luxR-type" evidence="6">
    <location>
        <begin position="145"/>
        <end position="210"/>
    </location>
</feature>
<reference evidence="8" key="1">
    <citation type="journal article" date="2014" name="Int. J. Syst. Evol. Microbiol.">
        <title>Complete genome sequence of Corynebacterium casei LMG S-19264T (=DSM 44701T), isolated from a smear-ripened cheese.</title>
        <authorList>
            <consortium name="US DOE Joint Genome Institute (JGI-PGF)"/>
            <person name="Walter F."/>
            <person name="Albersmeier A."/>
            <person name="Kalinowski J."/>
            <person name="Ruckert C."/>
        </authorList>
    </citation>
    <scope>NUCLEOTIDE SEQUENCE</scope>
    <source>
        <strain evidence="8">CGMCC 1.15448</strain>
    </source>
</reference>
<keyword evidence="9" id="KW-1185">Reference proteome</keyword>
<comment type="caution">
    <text evidence="8">The sequence shown here is derived from an EMBL/GenBank/DDBJ whole genome shotgun (WGS) entry which is preliminary data.</text>
</comment>
<evidence type="ECO:0000256" key="5">
    <source>
        <dbReference type="PROSITE-ProRule" id="PRU00169"/>
    </source>
</evidence>
<name>A0A8J2XSR3_9BACT</name>
<evidence type="ECO:0000256" key="3">
    <source>
        <dbReference type="ARBA" id="ARBA00023125"/>
    </source>
</evidence>
<dbReference type="AlphaFoldDB" id="A0A8J2XSR3"/>
<dbReference type="SUPFAM" id="SSF52172">
    <property type="entry name" value="CheY-like"/>
    <property type="match status" value="1"/>
</dbReference>
<evidence type="ECO:0000259" key="7">
    <source>
        <dbReference type="PROSITE" id="PS50110"/>
    </source>
</evidence>
<evidence type="ECO:0000256" key="4">
    <source>
        <dbReference type="ARBA" id="ARBA00023163"/>
    </source>
</evidence>
<keyword evidence="1 5" id="KW-0597">Phosphoprotein</keyword>
<keyword evidence="3 8" id="KW-0238">DNA-binding</keyword>
<reference evidence="8" key="2">
    <citation type="submission" date="2020-09" db="EMBL/GenBank/DDBJ databases">
        <authorList>
            <person name="Sun Q."/>
            <person name="Zhou Y."/>
        </authorList>
    </citation>
    <scope>NUCLEOTIDE SEQUENCE</scope>
    <source>
        <strain evidence="8">CGMCC 1.15448</strain>
    </source>
</reference>
<evidence type="ECO:0000259" key="6">
    <source>
        <dbReference type="PROSITE" id="PS50043"/>
    </source>
</evidence>
<dbReference type="InterPro" id="IPR058245">
    <property type="entry name" value="NreC/VraR/RcsB-like_REC"/>
</dbReference>
<dbReference type="PROSITE" id="PS00622">
    <property type="entry name" value="HTH_LUXR_1"/>
    <property type="match status" value="1"/>
</dbReference>
<dbReference type="CDD" id="cd17535">
    <property type="entry name" value="REC_NarL-like"/>
    <property type="match status" value="1"/>
</dbReference>
<dbReference type="EMBL" id="BMJC01000002">
    <property type="protein sequence ID" value="GGA97874.1"/>
    <property type="molecule type" value="Genomic_DNA"/>
</dbReference>
<dbReference type="PROSITE" id="PS50043">
    <property type="entry name" value="HTH_LUXR_2"/>
    <property type="match status" value="1"/>
</dbReference>
<dbReference type="PROSITE" id="PS50110">
    <property type="entry name" value="RESPONSE_REGULATORY"/>
    <property type="match status" value="1"/>
</dbReference>
<proteinExistence type="predicted"/>
<dbReference type="SUPFAM" id="SSF46894">
    <property type="entry name" value="C-terminal effector domain of the bipartite response regulators"/>
    <property type="match status" value="1"/>
</dbReference>
<organism evidence="8 9">
    <name type="scientific">Puia dinghuensis</name>
    <dbReference type="NCBI Taxonomy" id="1792502"/>
    <lineage>
        <taxon>Bacteria</taxon>
        <taxon>Pseudomonadati</taxon>
        <taxon>Bacteroidota</taxon>
        <taxon>Chitinophagia</taxon>
        <taxon>Chitinophagales</taxon>
        <taxon>Chitinophagaceae</taxon>
        <taxon>Puia</taxon>
    </lineage>
</organism>
<dbReference type="InterPro" id="IPR001789">
    <property type="entry name" value="Sig_transdc_resp-reg_receiver"/>
</dbReference>
<evidence type="ECO:0000313" key="9">
    <source>
        <dbReference type="Proteomes" id="UP000607559"/>
    </source>
</evidence>
<dbReference type="InterPro" id="IPR000792">
    <property type="entry name" value="Tscrpt_reg_LuxR_C"/>
</dbReference>
<dbReference type="RefSeq" id="WP_188931348.1">
    <property type="nucleotide sequence ID" value="NZ_BMJC01000002.1"/>
</dbReference>
<dbReference type="GO" id="GO:0006355">
    <property type="term" value="P:regulation of DNA-templated transcription"/>
    <property type="evidence" value="ECO:0007669"/>
    <property type="project" value="InterPro"/>
</dbReference>